<evidence type="ECO:0000259" key="5">
    <source>
        <dbReference type="Pfam" id="PF04577"/>
    </source>
</evidence>
<dbReference type="InParanoid" id="A0A061FVC5"/>
<sequence>MGEKMMYDTIFARSFSRYDQKKLSYGAFLGCLLIALSFCTVFKPYLGPLPVLNMRLSMDAGLKMLRITDSASSQKLWANDASGSKELMSNDKSSFLRIIVNQTSSPQIEMVVDNDTSTSNETISNDMVSFNNMPLPVVNETISSSKTQEMNYTLSTNATMRNDIISYNTPLPAADDDRMSSSSNLTTTNDLVSSNMSVPVVKSSSSETLEINSRNSSQQVRDVVPEKMKPICNLEGRTEYCEMNGDIRIDGKSSTVFMADSSQAAGILVENSSWIISPYARKGDEEALNRVTKWSVKSGVDGYAVPQCNQNHRVPAIIFSLGGYAGNNFHDYTDIVIPLYLTSRQFDGEVKFLITDRNPWWINKFQNVLRTLSRYELIDIDKEENVHCFTTVTVGLKRYPKELSIDPSKSPYSMKKFRQFLRSAYSLKKGTAIKMKDNGGKRPRLLILSRKRTRAFTNTNDIAKMARRLGFKVVVAEADSNVARFAEIVNSCDVMMGVHGAGLTNMVFLPENAILIQVVPIGGFEWLARTDFGEPSKYMNLRYLEYKIKTEESTLIQQYPPQHEVLSNPASIEKQGWYAFKSVYLEKQNVHLDVNRKIEYMETVLKFMILYVIEIVAYDTMWWGFPWTAYERGTVTQLYIYLQGEMLDEVSPEAQDSLLIVDQDENESRSCILENLITVAHRGDVEADVNLCGVLIGIRGNECLSGRRDGCYGPDVSFGS</sequence>
<name>A0A061FVC5_THECC</name>
<protein>
    <submittedName>
        <fullName evidence="6">Glycosyltransferase family 61 protein, putative</fullName>
    </submittedName>
</protein>
<gene>
    <name evidence="6" type="ORF">TCM_012535</name>
</gene>
<dbReference type="Proteomes" id="UP000026915">
    <property type="component" value="Chromosome 3"/>
</dbReference>
<dbReference type="Pfam" id="PF04577">
    <property type="entry name" value="Glyco_transf_61"/>
    <property type="match status" value="1"/>
</dbReference>
<dbReference type="EMBL" id="CM001881">
    <property type="protein sequence ID" value="EOY21161.1"/>
    <property type="molecule type" value="Genomic_DNA"/>
</dbReference>
<dbReference type="AlphaFoldDB" id="A0A061FVC5"/>
<dbReference type="HOGENOM" id="CLU_016869_3_2_1"/>
<dbReference type="InterPro" id="IPR007657">
    <property type="entry name" value="Glycosyltransferase_61"/>
</dbReference>
<dbReference type="GO" id="GO:0000139">
    <property type="term" value="C:Golgi membrane"/>
    <property type="evidence" value="ECO:0007669"/>
    <property type="project" value="UniProtKB-SubCell"/>
</dbReference>
<dbReference type="InterPro" id="IPR049625">
    <property type="entry name" value="Glyco_transf_61_cat"/>
</dbReference>
<dbReference type="GO" id="GO:0016763">
    <property type="term" value="F:pentosyltransferase activity"/>
    <property type="evidence" value="ECO:0007669"/>
    <property type="project" value="UniProtKB-ARBA"/>
</dbReference>
<evidence type="ECO:0000256" key="1">
    <source>
        <dbReference type="ARBA" id="ARBA00004323"/>
    </source>
</evidence>
<evidence type="ECO:0000256" key="3">
    <source>
        <dbReference type="ARBA" id="ARBA00022679"/>
    </source>
</evidence>
<keyword evidence="7" id="KW-1185">Reference proteome</keyword>
<evidence type="ECO:0000256" key="4">
    <source>
        <dbReference type="ARBA" id="ARBA00023180"/>
    </source>
</evidence>
<dbReference type="eggNOG" id="KOG4698">
    <property type="taxonomic scope" value="Eukaryota"/>
</dbReference>
<dbReference type="GO" id="GO:0016757">
    <property type="term" value="F:glycosyltransferase activity"/>
    <property type="evidence" value="ECO:0000318"/>
    <property type="project" value="GO_Central"/>
</dbReference>
<dbReference type="FunCoup" id="A0A061FVC5">
    <property type="interactions" value="383"/>
</dbReference>
<evidence type="ECO:0000313" key="7">
    <source>
        <dbReference type="Proteomes" id="UP000026915"/>
    </source>
</evidence>
<dbReference type="Gramene" id="EOY21161">
    <property type="protein sequence ID" value="EOY21161"/>
    <property type="gene ID" value="TCM_012535"/>
</dbReference>
<evidence type="ECO:0000256" key="2">
    <source>
        <dbReference type="ARBA" id="ARBA00022676"/>
    </source>
</evidence>
<accession>A0A061FVC5</accession>
<keyword evidence="2" id="KW-0328">Glycosyltransferase</keyword>
<comment type="subcellular location">
    <subcellularLocation>
        <location evidence="1">Golgi apparatus membrane</location>
        <topology evidence="1">Single-pass type II membrane protein</topology>
    </subcellularLocation>
</comment>
<reference evidence="6 7" key="1">
    <citation type="journal article" date="2013" name="Genome Biol.">
        <title>The genome sequence of the most widely cultivated cacao type and its use to identify candidate genes regulating pod color.</title>
        <authorList>
            <person name="Motamayor J.C."/>
            <person name="Mockaitis K."/>
            <person name="Schmutz J."/>
            <person name="Haiminen N."/>
            <person name="Iii D.L."/>
            <person name="Cornejo O."/>
            <person name="Findley S.D."/>
            <person name="Zheng P."/>
            <person name="Utro F."/>
            <person name="Royaert S."/>
            <person name="Saski C."/>
            <person name="Jenkins J."/>
            <person name="Podicheti R."/>
            <person name="Zhao M."/>
            <person name="Scheffler B.E."/>
            <person name="Stack J.C."/>
            <person name="Feltus F.A."/>
            <person name="Mustiga G.M."/>
            <person name="Amores F."/>
            <person name="Phillips W."/>
            <person name="Marelli J.P."/>
            <person name="May G.D."/>
            <person name="Shapiro H."/>
            <person name="Ma J."/>
            <person name="Bustamante C.D."/>
            <person name="Schnell R.J."/>
            <person name="Main D."/>
            <person name="Gilbert D."/>
            <person name="Parida L."/>
            <person name="Kuhn D.N."/>
        </authorList>
    </citation>
    <scope>NUCLEOTIDE SEQUENCE [LARGE SCALE GENOMIC DNA]</scope>
    <source>
        <strain evidence="7">cv. Matina 1-6</strain>
    </source>
</reference>
<proteinExistence type="predicted"/>
<keyword evidence="4" id="KW-0325">Glycoprotein</keyword>
<evidence type="ECO:0000313" key="6">
    <source>
        <dbReference type="EMBL" id="EOY21161.1"/>
    </source>
</evidence>
<dbReference type="OMA" id="NMRMSMD"/>
<dbReference type="PANTHER" id="PTHR20961">
    <property type="entry name" value="GLYCOSYLTRANSFERASE"/>
    <property type="match status" value="1"/>
</dbReference>
<feature type="domain" description="Glycosyltransferase 61 catalytic" evidence="5">
    <location>
        <begin position="414"/>
        <end position="515"/>
    </location>
</feature>
<keyword evidence="3" id="KW-0808">Transferase</keyword>
<organism evidence="6 7">
    <name type="scientific">Theobroma cacao</name>
    <name type="common">Cacao</name>
    <name type="synonym">Cocoa</name>
    <dbReference type="NCBI Taxonomy" id="3641"/>
    <lineage>
        <taxon>Eukaryota</taxon>
        <taxon>Viridiplantae</taxon>
        <taxon>Streptophyta</taxon>
        <taxon>Embryophyta</taxon>
        <taxon>Tracheophyta</taxon>
        <taxon>Spermatophyta</taxon>
        <taxon>Magnoliopsida</taxon>
        <taxon>eudicotyledons</taxon>
        <taxon>Gunneridae</taxon>
        <taxon>Pentapetalae</taxon>
        <taxon>rosids</taxon>
        <taxon>malvids</taxon>
        <taxon>Malvales</taxon>
        <taxon>Malvaceae</taxon>
        <taxon>Byttnerioideae</taxon>
        <taxon>Theobroma</taxon>
    </lineage>
</organism>
<dbReference type="PANTHER" id="PTHR20961:SF5">
    <property type="entry name" value="GLYCOSYLTRANSFERASE-RELATED"/>
    <property type="match status" value="1"/>
</dbReference>